<dbReference type="EMBL" id="CAJNNV010024546">
    <property type="protein sequence ID" value="CAE8610136.1"/>
    <property type="molecule type" value="Genomic_DNA"/>
</dbReference>
<comment type="caution">
    <text evidence="1">The sequence shown here is derived from an EMBL/GenBank/DDBJ whole genome shotgun (WGS) entry which is preliminary data.</text>
</comment>
<evidence type="ECO:0000313" key="2">
    <source>
        <dbReference type="Proteomes" id="UP000654075"/>
    </source>
</evidence>
<evidence type="ECO:0000313" key="1">
    <source>
        <dbReference type="EMBL" id="CAE8610136.1"/>
    </source>
</evidence>
<dbReference type="OMA" id="KARCEHA"/>
<dbReference type="OrthoDB" id="427730at2759"/>
<dbReference type="InterPro" id="IPR011990">
    <property type="entry name" value="TPR-like_helical_dom_sf"/>
</dbReference>
<dbReference type="SUPFAM" id="SSF48452">
    <property type="entry name" value="TPR-like"/>
    <property type="match status" value="2"/>
</dbReference>
<dbReference type="AlphaFoldDB" id="A0A813F9A1"/>
<name>A0A813F9A1_POLGL</name>
<dbReference type="PANTHER" id="PTHR10098">
    <property type="entry name" value="RAPSYN-RELATED"/>
    <property type="match status" value="1"/>
</dbReference>
<proteinExistence type="predicted"/>
<organism evidence="1 2">
    <name type="scientific">Polarella glacialis</name>
    <name type="common">Dinoflagellate</name>
    <dbReference type="NCBI Taxonomy" id="89957"/>
    <lineage>
        <taxon>Eukaryota</taxon>
        <taxon>Sar</taxon>
        <taxon>Alveolata</taxon>
        <taxon>Dinophyceae</taxon>
        <taxon>Suessiales</taxon>
        <taxon>Suessiaceae</taxon>
        <taxon>Polarella</taxon>
    </lineage>
</organism>
<dbReference type="Proteomes" id="UP000654075">
    <property type="component" value="Unassembled WGS sequence"/>
</dbReference>
<gene>
    <name evidence="1" type="ORF">PGLA1383_LOCUS27964</name>
</gene>
<protein>
    <recommendedName>
        <fullName evidence="3">MalT-like TPR region domain-containing protein</fullName>
    </recommendedName>
</protein>
<keyword evidence="2" id="KW-1185">Reference proteome</keyword>
<dbReference type="PANTHER" id="PTHR10098:SF108">
    <property type="entry name" value="TETRATRICOPEPTIDE REPEAT PROTEIN 28"/>
    <property type="match status" value="1"/>
</dbReference>
<evidence type="ECO:0008006" key="3">
    <source>
        <dbReference type="Google" id="ProtNLM"/>
    </source>
</evidence>
<sequence>MAALSVAAGTMEQLDRMFIIGSKADVALKEAEALMAAGARAGDQQLTVLGLCKAGDALGLQDKPQEAMEKLRAAKELCEDIGFEPGEAAVNYAMARLHARFSGKDEELLDKALDYATDALATFRSLGSRRGEAAALMTIGDVHSISKEQTKALQYAKEALAVYQEIGDQSATAWMQLKLAEDHLLKPDARRAAGAIRKAISLYQELKSTEDEALSWHFLGQVEAFAQDWLKSVEASTKARELFRSLRDYKGEEKVMNHLVQVHLQREQHAEAVQLAKEIVTLNHESGDRKAEAEALLSLGQVLLQRNEHEKAFKAQTPTATTTISSLWRGSTITAIMVSQ</sequence>
<reference evidence="1" key="1">
    <citation type="submission" date="2021-02" db="EMBL/GenBank/DDBJ databases">
        <authorList>
            <person name="Dougan E. K."/>
            <person name="Rhodes N."/>
            <person name="Thang M."/>
            <person name="Chan C."/>
        </authorList>
    </citation>
    <scope>NUCLEOTIDE SEQUENCE</scope>
</reference>
<dbReference type="Gene3D" id="1.25.40.10">
    <property type="entry name" value="Tetratricopeptide repeat domain"/>
    <property type="match status" value="2"/>
</dbReference>
<accession>A0A813F9A1</accession>